<keyword evidence="2" id="KW-1185">Reference proteome</keyword>
<dbReference type="EMBL" id="MKKU01000198">
    <property type="protein sequence ID" value="RNF19700.1"/>
    <property type="molecule type" value="Genomic_DNA"/>
</dbReference>
<dbReference type="AlphaFoldDB" id="A0A3R7L4S4"/>
<evidence type="ECO:0000313" key="1">
    <source>
        <dbReference type="EMBL" id="RNF19700.1"/>
    </source>
</evidence>
<reference evidence="1 2" key="1">
    <citation type="journal article" date="2018" name="BMC Genomics">
        <title>Genomic comparison of Trypanosoma conorhini and Trypanosoma rangeli to Trypanosoma cruzi strains of high and low virulence.</title>
        <authorList>
            <person name="Bradwell K.R."/>
            <person name="Koparde V.N."/>
            <person name="Matveyev A.V."/>
            <person name="Serrano M.G."/>
            <person name="Alves J.M."/>
            <person name="Parikh H."/>
            <person name="Huang B."/>
            <person name="Lee V."/>
            <person name="Espinosa-Alvarez O."/>
            <person name="Ortiz P.A."/>
            <person name="Costa-Martins A.G."/>
            <person name="Teixeira M.M."/>
            <person name="Buck G.A."/>
        </authorList>
    </citation>
    <scope>NUCLEOTIDE SEQUENCE [LARGE SCALE GENOMIC DNA]</scope>
    <source>
        <strain evidence="1 2">025E</strain>
    </source>
</reference>
<accession>A0A3R7L4S4</accession>
<sequence length="218" mass="23728">MSQKVIDVLQVTAISLESVDMPDKALKGAGALAKLFCCLLRDKNFIGFADATSEARSLVRVLSWLSNLQTLSRLLNKEQSGMRDVIVLLRVLGEGIFKLADNVAFLGRKLQGDAPLFREAAHTSRLGLFWGYLAAVVLSLFDLRHDFPPGGRRKQLLSVFQGVCDLLTAASGATVAGFELSCFWSSMLTLISSLLGCADGFRSAAIAAKHRARNKPLW</sequence>
<comment type="caution">
    <text evidence="1">The sequence shown here is derived from an EMBL/GenBank/DDBJ whole genome shotgun (WGS) entry which is preliminary data.</text>
</comment>
<name>A0A3R7L4S4_9TRYP</name>
<dbReference type="RefSeq" id="XP_029228932.1">
    <property type="nucleotide sequence ID" value="XM_029370917.1"/>
</dbReference>
<dbReference type="OrthoDB" id="276334at2759"/>
<proteinExistence type="predicted"/>
<dbReference type="GeneID" id="40317613"/>
<protein>
    <submittedName>
        <fullName evidence="1">Glycosomal membrane protein</fullName>
    </submittedName>
</protein>
<evidence type="ECO:0000313" key="2">
    <source>
        <dbReference type="Proteomes" id="UP000284403"/>
    </source>
</evidence>
<gene>
    <name evidence="1" type="ORF">Tco025E_04002</name>
</gene>
<dbReference type="Proteomes" id="UP000284403">
    <property type="component" value="Unassembled WGS sequence"/>
</dbReference>
<organism evidence="1 2">
    <name type="scientific">Trypanosoma conorhini</name>
    <dbReference type="NCBI Taxonomy" id="83891"/>
    <lineage>
        <taxon>Eukaryota</taxon>
        <taxon>Discoba</taxon>
        <taxon>Euglenozoa</taxon>
        <taxon>Kinetoplastea</taxon>
        <taxon>Metakinetoplastina</taxon>
        <taxon>Trypanosomatida</taxon>
        <taxon>Trypanosomatidae</taxon>
        <taxon>Trypanosoma</taxon>
    </lineage>
</organism>